<name>A0ABW1SC52_9PROT</name>
<dbReference type="Gene3D" id="1.20.120.1630">
    <property type="match status" value="1"/>
</dbReference>
<dbReference type="InterPro" id="IPR009915">
    <property type="entry name" value="NnrU_dom"/>
</dbReference>
<dbReference type="Pfam" id="PF07298">
    <property type="entry name" value="NnrU"/>
    <property type="match status" value="1"/>
</dbReference>
<proteinExistence type="predicted"/>
<feature type="transmembrane region" description="Helical" evidence="5">
    <location>
        <begin position="132"/>
        <end position="155"/>
    </location>
</feature>
<keyword evidence="4 5" id="KW-0472">Membrane</keyword>
<accession>A0ABW1SC52</accession>
<evidence type="ECO:0000256" key="3">
    <source>
        <dbReference type="ARBA" id="ARBA00022989"/>
    </source>
</evidence>
<keyword evidence="3 5" id="KW-1133">Transmembrane helix</keyword>
<feature type="transmembrane region" description="Helical" evidence="5">
    <location>
        <begin position="53"/>
        <end position="75"/>
    </location>
</feature>
<evidence type="ECO:0000256" key="2">
    <source>
        <dbReference type="ARBA" id="ARBA00022692"/>
    </source>
</evidence>
<dbReference type="Proteomes" id="UP001596303">
    <property type="component" value="Unassembled WGS sequence"/>
</dbReference>
<reference evidence="8" key="1">
    <citation type="journal article" date="2019" name="Int. J. Syst. Evol. Microbiol.">
        <title>The Global Catalogue of Microorganisms (GCM) 10K type strain sequencing project: providing services to taxonomists for standard genome sequencing and annotation.</title>
        <authorList>
            <consortium name="The Broad Institute Genomics Platform"/>
            <consortium name="The Broad Institute Genome Sequencing Center for Infectious Disease"/>
            <person name="Wu L."/>
            <person name="Ma J."/>
        </authorList>
    </citation>
    <scope>NUCLEOTIDE SEQUENCE [LARGE SCALE GENOMIC DNA]</scope>
    <source>
        <strain evidence="8">CGMCC-1.15741</strain>
    </source>
</reference>
<sequence length="256" mass="29136">MIWIPLFLVWKNHGGLKQLVPDWGHFMLANFLFFAGHIVLLQRGARRWLTTRIGHSGFWSLFTVISACLFGWSVYEALHAPRVVLWAPQVWQVIIALILIFAGVWIAALGCKIANPLSAFGRDDAFDPEQPGILAITRHPVLWGIWLWGVGHVLANGELPFVIFFGAQALFAFFGIRIIDWRKKKQLGGERWHELAQHTSFLFNPFALFFPRFRLGQSSSYWLKRTGIAVAIFLFVLILHPVLIGISPLMQLGWAP</sequence>
<comment type="caution">
    <text evidence="7">The sequence shown here is derived from an EMBL/GenBank/DDBJ whole genome shotgun (WGS) entry which is preliminary data.</text>
</comment>
<feature type="transmembrane region" description="Helical" evidence="5">
    <location>
        <begin position="228"/>
        <end position="250"/>
    </location>
</feature>
<evidence type="ECO:0000256" key="1">
    <source>
        <dbReference type="ARBA" id="ARBA00004141"/>
    </source>
</evidence>
<evidence type="ECO:0000259" key="6">
    <source>
        <dbReference type="Pfam" id="PF07298"/>
    </source>
</evidence>
<keyword evidence="8" id="KW-1185">Reference proteome</keyword>
<feature type="transmembrane region" description="Helical" evidence="5">
    <location>
        <begin position="23"/>
        <end position="41"/>
    </location>
</feature>
<feature type="domain" description="NnrU" evidence="6">
    <location>
        <begin position="26"/>
        <end position="248"/>
    </location>
</feature>
<comment type="subcellular location">
    <subcellularLocation>
        <location evidence="1">Membrane</location>
        <topology evidence="1">Multi-pass membrane protein</topology>
    </subcellularLocation>
</comment>
<evidence type="ECO:0000313" key="8">
    <source>
        <dbReference type="Proteomes" id="UP001596303"/>
    </source>
</evidence>
<gene>
    <name evidence="7" type="ORF">ACFQDM_12105</name>
</gene>
<organism evidence="7 8">
    <name type="scientific">Ponticaulis profundi</name>
    <dbReference type="NCBI Taxonomy" id="2665222"/>
    <lineage>
        <taxon>Bacteria</taxon>
        <taxon>Pseudomonadati</taxon>
        <taxon>Pseudomonadota</taxon>
        <taxon>Alphaproteobacteria</taxon>
        <taxon>Hyphomonadales</taxon>
        <taxon>Hyphomonadaceae</taxon>
        <taxon>Ponticaulis</taxon>
    </lineage>
</organism>
<protein>
    <submittedName>
        <fullName evidence="7">NnrU family protein</fullName>
    </submittedName>
</protein>
<evidence type="ECO:0000313" key="7">
    <source>
        <dbReference type="EMBL" id="MFC6198828.1"/>
    </source>
</evidence>
<keyword evidence="2 5" id="KW-0812">Transmembrane</keyword>
<evidence type="ECO:0000256" key="5">
    <source>
        <dbReference type="SAM" id="Phobius"/>
    </source>
</evidence>
<dbReference type="EMBL" id="JBHSSW010000014">
    <property type="protein sequence ID" value="MFC6198828.1"/>
    <property type="molecule type" value="Genomic_DNA"/>
</dbReference>
<feature type="transmembrane region" description="Helical" evidence="5">
    <location>
        <begin position="90"/>
        <end position="111"/>
    </location>
</feature>
<evidence type="ECO:0000256" key="4">
    <source>
        <dbReference type="ARBA" id="ARBA00023136"/>
    </source>
</evidence>
<feature type="transmembrane region" description="Helical" evidence="5">
    <location>
        <begin position="161"/>
        <end position="179"/>
    </location>
</feature>